<name>A0A9D9E923_9SPIR</name>
<dbReference type="AlphaFoldDB" id="A0A9D9E923"/>
<accession>A0A9D9E923</accession>
<feature type="region of interest" description="Disordered" evidence="1">
    <location>
        <begin position="286"/>
        <end position="310"/>
    </location>
</feature>
<evidence type="ECO:0000313" key="3">
    <source>
        <dbReference type="Proteomes" id="UP000823633"/>
    </source>
</evidence>
<dbReference type="EMBL" id="JADIMU010000008">
    <property type="protein sequence ID" value="MBO8442313.1"/>
    <property type="molecule type" value="Genomic_DNA"/>
</dbReference>
<evidence type="ECO:0000256" key="1">
    <source>
        <dbReference type="SAM" id="MobiDB-lite"/>
    </source>
</evidence>
<evidence type="ECO:0000313" key="2">
    <source>
        <dbReference type="EMBL" id="MBO8442313.1"/>
    </source>
</evidence>
<proteinExistence type="predicted"/>
<comment type="caution">
    <text evidence="2">The sequence shown here is derived from an EMBL/GenBank/DDBJ whole genome shotgun (WGS) entry which is preliminary data.</text>
</comment>
<reference evidence="2" key="2">
    <citation type="journal article" date="2021" name="PeerJ">
        <title>Extensive microbial diversity within the chicken gut microbiome revealed by metagenomics and culture.</title>
        <authorList>
            <person name="Gilroy R."/>
            <person name="Ravi A."/>
            <person name="Getino M."/>
            <person name="Pursley I."/>
            <person name="Horton D.L."/>
            <person name="Alikhan N.F."/>
            <person name="Baker D."/>
            <person name="Gharbi K."/>
            <person name="Hall N."/>
            <person name="Watson M."/>
            <person name="Adriaenssens E.M."/>
            <person name="Foster-Nyarko E."/>
            <person name="Jarju S."/>
            <person name="Secka A."/>
            <person name="Antonio M."/>
            <person name="Oren A."/>
            <person name="Chaudhuri R.R."/>
            <person name="La Ragione R."/>
            <person name="Hildebrand F."/>
            <person name="Pallen M.J."/>
        </authorList>
    </citation>
    <scope>NUCLEOTIDE SEQUENCE</scope>
    <source>
        <strain evidence="2">11167</strain>
    </source>
</reference>
<gene>
    <name evidence="2" type="ORF">IAC42_00925</name>
</gene>
<reference evidence="2" key="1">
    <citation type="submission" date="2020-10" db="EMBL/GenBank/DDBJ databases">
        <authorList>
            <person name="Gilroy R."/>
        </authorList>
    </citation>
    <scope>NUCLEOTIDE SEQUENCE</scope>
    <source>
        <strain evidence="2">11167</strain>
    </source>
</reference>
<sequence length="346" mass="39372">MSENENPFVDMDSIKACREAYDNLFSRLGPESLATLRAKQALVAAILDKADDTSEAYSLVKELAEELGSSAYSTRDEFDDVAYLYACAAYDNEDDVELAINAAQMAYSSYSQLVCMRVDDNLLDCLVDSCNLLLDLYEEQENAMAALVLLYDCCGILATTDNRYDSSIVDLLFSLGCYSRVSAVMKKRYRKMLNHFARPLLSRIYERSSLFVHLCKDREDDGLVTRCAMSTLDDCDSYIHMRVESFILCPEFASRSYRSELISVLKGKARTMRLLSSHFAKLVEERKEDKEADASTQEMARRVAEQMEEGAKVHEELAKEADEKRDVDWQDFLERCIDCFSDPDDL</sequence>
<dbReference type="Proteomes" id="UP000823633">
    <property type="component" value="Unassembled WGS sequence"/>
</dbReference>
<protein>
    <submittedName>
        <fullName evidence="2">Uncharacterized protein</fullName>
    </submittedName>
</protein>
<organism evidence="2 3">
    <name type="scientific">Candidatus Aphodenecus pullistercoris</name>
    <dbReference type="NCBI Taxonomy" id="2840669"/>
    <lineage>
        <taxon>Bacteria</taxon>
        <taxon>Pseudomonadati</taxon>
        <taxon>Spirochaetota</taxon>
        <taxon>Spirochaetia</taxon>
        <taxon>Spirochaetales</taxon>
        <taxon>Candidatus Aphodenecus</taxon>
    </lineage>
</organism>